<organism evidence="9 11">
    <name type="scientific">Vanilla planifolia</name>
    <name type="common">Vanilla</name>
    <dbReference type="NCBI Taxonomy" id="51239"/>
    <lineage>
        <taxon>Eukaryota</taxon>
        <taxon>Viridiplantae</taxon>
        <taxon>Streptophyta</taxon>
        <taxon>Embryophyta</taxon>
        <taxon>Tracheophyta</taxon>
        <taxon>Spermatophyta</taxon>
        <taxon>Magnoliopsida</taxon>
        <taxon>Liliopsida</taxon>
        <taxon>Asparagales</taxon>
        <taxon>Orchidaceae</taxon>
        <taxon>Vanilloideae</taxon>
        <taxon>Vanilleae</taxon>
        <taxon>Vanilla</taxon>
    </lineage>
</organism>
<feature type="zinc finger region" description="FLZ-type" evidence="5">
    <location>
        <begin position="114"/>
        <end position="158"/>
    </location>
</feature>
<dbReference type="PANTHER" id="PTHR33059:SF4">
    <property type="entry name" value="FCS-LIKE ZINC FINGER 5"/>
    <property type="match status" value="1"/>
</dbReference>
<evidence type="ECO:0000256" key="5">
    <source>
        <dbReference type="PROSITE-ProRule" id="PRU01131"/>
    </source>
</evidence>
<evidence type="ECO:0000256" key="4">
    <source>
        <dbReference type="ARBA" id="ARBA00022723"/>
    </source>
</evidence>
<comment type="caution">
    <text evidence="9">The sequence shown here is derived from an EMBL/GenBank/DDBJ whole genome shotgun (WGS) entry which is preliminary data.</text>
</comment>
<dbReference type="EMBL" id="JADCNM010000009">
    <property type="protein sequence ID" value="KAG0469396.1"/>
    <property type="molecule type" value="Genomic_DNA"/>
</dbReference>
<dbReference type="Proteomes" id="UP000636800">
    <property type="component" value="Unassembled WGS sequence"/>
</dbReference>
<accession>A0A835QEL5</accession>
<reference evidence="10 11" key="1">
    <citation type="journal article" date="2020" name="Nat. Food">
        <title>A phased Vanilla planifolia genome enables genetic improvement of flavour and production.</title>
        <authorList>
            <person name="Hasing T."/>
            <person name="Tang H."/>
            <person name="Brym M."/>
            <person name="Khazi F."/>
            <person name="Huang T."/>
            <person name="Chambers A.H."/>
        </authorList>
    </citation>
    <scope>NUCLEOTIDE SEQUENCE [LARGE SCALE GENOMIC DNA]</scope>
    <source>
        <tissue evidence="9">Leaf</tissue>
    </source>
</reference>
<keyword evidence="4" id="KW-0479">Metal-binding</keyword>
<keyword evidence="10" id="KW-1185">Reference proteome</keyword>
<sequence length="192" mass="21898">MSSFSHFSFSSSRVPFRTARLPATFYRQGDCGSIEWQLQVEIGGGKARRSLMRRTTSLSVLPPDLLGPLVTHPMVRSPTRQLEGREGSMLPPVPERRCVRRRHSVDISEKDASHFLNACGLCKRNLGPGCDTFMYRGEVAFCSHACREQQIMEDKRKEKTKRLLMSMQKENCRRSIDQTFPTPPQAKPLHHP</sequence>
<proteinExistence type="inferred from homology"/>
<keyword evidence="3" id="KW-0963">Cytoplasm</keyword>
<evidence type="ECO:0000256" key="3">
    <source>
        <dbReference type="ARBA" id="ARBA00022490"/>
    </source>
</evidence>
<dbReference type="AlphaFoldDB" id="A0A835QEL5"/>
<evidence type="ECO:0000313" key="10">
    <source>
        <dbReference type="Proteomes" id="UP000636800"/>
    </source>
</evidence>
<evidence type="ECO:0000313" key="9">
    <source>
        <dbReference type="EMBL" id="KAG0469396.1"/>
    </source>
</evidence>
<dbReference type="PANTHER" id="PTHR33059">
    <property type="entry name" value="FCS-LIKE ZINC FINGER 5"/>
    <property type="match status" value="1"/>
</dbReference>
<dbReference type="Pfam" id="PF04570">
    <property type="entry name" value="zf-FLZ"/>
    <property type="match status" value="1"/>
</dbReference>
<gene>
    <name evidence="9" type="ORF">HPP92_018724</name>
    <name evidence="8" type="ORF">HPP92_019314</name>
</gene>
<comment type="similarity">
    <text evidence="2">Belongs to the FLZ family.</text>
</comment>
<feature type="region of interest" description="Disordered" evidence="6">
    <location>
        <begin position="172"/>
        <end position="192"/>
    </location>
</feature>
<evidence type="ECO:0000256" key="1">
    <source>
        <dbReference type="ARBA" id="ARBA00004496"/>
    </source>
</evidence>
<evidence type="ECO:0000256" key="2">
    <source>
        <dbReference type="ARBA" id="ARBA00009374"/>
    </source>
</evidence>
<evidence type="ECO:0000313" key="8">
    <source>
        <dbReference type="EMBL" id="KAG0467734.1"/>
    </source>
</evidence>
<comment type="subcellular location">
    <subcellularLocation>
        <location evidence="1">Cytoplasm</location>
    </subcellularLocation>
</comment>
<dbReference type="GO" id="GO:0005737">
    <property type="term" value="C:cytoplasm"/>
    <property type="evidence" value="ECO:0007669"/>
    <property type="project" value="UniProtKB-SubCell"/>
</dbReference>
<dbReference type="GO" id="GO:0046872">
    <property type="term" value="F:metal ion binding"/>
    <property type="evidence" value="ECO:0007669"/>
    <property type="project" value="UniProtKB-KW"/>
</dbReference>
<dbReference type="PROSITE" id="PS51795">
    <property type="entry name" value="ZF_FLZ"/>
    <property type="match status" value="1"/>
</dbReference>
<dbReference type="Proteomes" id="UP000639772">
    <property type="component" value="Chromosome 9"/>
</dbReference>
<dbReference type="InterPro" id="IPR007650">
    <property type="entry name" value="Zf-FLZ_dom"/>
</dbReference>
<evidence type="ECO:0000256" key="6">
    <source>
        <dbReference type="SAM" id="MobiDB-lite"/>
    </source>
</evidence>
<protein>
    <recommendedName>
        <fullName evidence="7">FLZ-type domain-containing protein</fullName>
    </recommendedName>
</protein>
<dbReference type="EMBL" id="JADCNL010000009">
    <property type="protein sequence ID" value="KAG0467734.1"/>
    <property type="molecule type" value="Genomic_DNA"/>
</dbReference>
<evidence type="ECO:0000259" key="7">
    <source>
        <dbReference type="PROSITE" id="PS51795"/>
    </source>
</evidence>
<feature type="domain" description="FLZ-type" evidence="7">
    <location>
        <begin position="114"/>
        <end position="158"/>
    </location>
</feature>
<dbReference type="OrthoDB" id="728228at2759"/>
<evidence type="ECO:0000313" key="11">
    <source>
        <dbReference type="Proteomes" id="UP000639772"/>
    </source>
</evidence>
<name>A0A835QEL5_VANPL</name>